<feature type="binding site" evidence="6">
    <location>
        <position position="35"/>
    </location>
    <ligand>
        <name>Zn(2+)</name>
        <dbReference type="ChEBI" id="CHEBI:29105"/>
    </ligand>
</feature>
<evidence type="ECO:0000256" key="4">
    <source>
        <dbReference type="ARBA" id="ARBA00022980"/>
    </source>
</evidence>
<dbReference type="Gene3D" id="6.20.50.180">
    <property type="match status" value="1"/>
</dbReference>
<evidence type="ECO:0000256" key="6">
    <source>
        <dbReference type="HAMAP-Rule" id="MF_00777"/>
    </source>
</evidence>
<feature type="binding site" evidence="6">
    <location>
        <position position="32"/>
    </location>
    <ligand>
        <name>Zn(2+)</name>
        <dbReference type="ChEBI" id="CHEBI:29105"/>
    </ligand>
</feature>
<sequence length="64" mass="7158">MPQSKGNEGTKAIVRTYYVIEGGKVKLKNKKCPRCGSIMAHHMKPVERWACGKCGYTEFIGKGR</sequence>
<dbReference type="AlphaFoldDB" id="A0A650CMJ2"/>
<protein>
    <recommendedName>
        <fullName evidence="6">Small ribosomal subunit protein eS31</fullName>
    </recommendedName>
</protein>
<evidence type="ECO:0000256" key="5">
    <source>
        <dbReference type="ARBA" id="ARBA00023274"/>
    </source>
</evidence>
<dbReference type="RefSeq" id="WP_156005249.1">
    <property type="nucleotide sequence ID" value="NZ_CP045483.1"/>
</dbReference>
<comment type="similarity">
    <text evidence="6">Belongs to the eukaryotic ribosomal protein eS31 family.</text>
</comment>
<dbReference type="OrthoDB" id="25142at2157"/>
<dbReference type="SUPFAM" id="SSF57829">
    <property type="entry name" value="Zn-binding ribosomal proteins"/>
    <property type="match status" value="1"/>
</dbReference>
<feature type="domain" description="Small ribosomal subunit protein eS31" evidence="7">
    <location>
        <begin position="14"/>
        <end position="57"/>
    </location>
</feature>
<keyword evidence="5 6" id="KW-0687">Ribonucleoprotein</keyword>
<dbReference type="SMART" id="SM01402">
    <property type="entry name" value="Ribosomal_S27"/>
    <property type="match status" value="1"/>
</dbReference>
<evidence type="ECO:0000256" key="2">
    <source>
        <dbReference type="ARBA" id="ARBA00022771"/>
    </source>
</evidence>
<dbReference type="EMBL" id="CP045483">
    <property type="protein sequence ID" value="QGR18988.1"/>
    <property type="molecule type" value="Genomic_DNA"/>
</dbReference>
<dbReference type="GO" id="GO:0003735">
    <property type="term" value="F:structural constituent of ribosome"/>
    <property type="evidence" value="ECO:0007669"/>
    <property type="project" value="InterPro"/>
</dbReference>
<name>A0A650CMJ2_9CREN</name>
<evidence type="ECO:0000313" key="8">
    <source>
        <dbReference type="EMBL" id="QGR18988.1"/>
    </source>
</evidence>
<evidence type="ECO:0000256" key="1">
    <source>
        <dbReference type="ARBA" id="ARBA00022723"/>
    </source>
</evidence>
<dbReference type="InterPro" id="IPR022845">
    <property type="entry name" value="Ribosomal_eS31_arc"/>
</dbReference>
<dbReference type="GO" id="GO:1990904">
    <property type="term" value="C:ribonucleoprotein complex"/>
    <property type="evidence" value="ECO:0007669"/>
    <property type="project" value="UniProtKB-KW"/>
</dbReference>
<dbReference type="GeneID" id="42797930"/>
<comment type="subunit">
    <text evidence="6">Part of the 30S ribosomal subunit.</text>
</comment>
<keyword evidence="3 6" id="KW-0862">Zinc</keyword>
<dbReference type="GO" id="GO:0005840">
    <property type="term" value="C:ribosome"/>
    <property type="evidence" value="ECO:0007669"/>
    <property type="project" value="UniProtKB-KW"/>
</dbReference>
<reference evidence="8 9" key="1">
    <citation type="submission" date="2019-10" db="EMBL/GenBank/DDBJ databases">
        <title>Genome Sequences from Six Type Strain Members of the Archaeal Family Sulfolobaceae: Acidianus ambivalens, Acidianus infernus, Metallosphaera prunae, Stygiolobus azoricus, Sulfolobus metallicus, and Sulfurisphaera ohwakuensis.</title>
        <authorList>
            <person name="Counts J.A."/>
            <person name="Kelly R.M."/>
        </authorList>
    </citation>
    <scope>NUCLEOTIDE SEQUENCE [LARGE SCALE GENOMIC DNA]</scope>
    <source>
        <strain evidence="8 9">FC6</strain>
    </source>
</reference>
<evidence type="ECO:0000313" key="9">
    <source>
        <dbReference type="Proteomes" id="UP000423396"/>
    </source>
</evidence>
<dbReference type="KEGG" id="sazo:D1868_02615"/>
<organism evidence="8 9">
    <name type="scientific">Stygiolobus azoricus</name>
    <dbReference type="NCBI Taxonomy" id="41675"/>
    <lineage>
        <taxon>Archaea</taxon>
        <taxon>Thermoproteota</taxon>
        <taxon>Thermoprotei</taxon>
        <taxon>Sulfolobales</taxon>
        <taxon>Sulfolobaceae</taxon>
        <taxon>Stygiolobus</taxon>
    </lineage>
</organism>
<comment type="cofactor">
    <cofactor evidence="6">
        <name>Zn(2+)</name>
        <dbReference type="ChEBI" id="CHEBI:29105"/>
    </cofactor>
    <text evidence="6">Binds 1 zinc ion per subunit.</text>
</comment>
<feature type="binding site" evidence="6">
    <location>
        <position position="51"/>
    </location>
    <ligand>
        <name>Zn(2+)</name>
        <dbReference type="ChEBI" id="CHEBI:29105"/>
    </ligand>
</feature>
<dbReference type="GO" id="GO:0008270">
    <property type="term" value="F:zinc ion binding"/>
    <property type="evidence" value="ECO:0007669"/>
    <property type="project" value="UniProtKB-UniRule"/>
</dbReference>
<dbReference type="GO" id="GO:0006412">
    <property type="term" value="P:translation"/>
    <property type="evidence" value="ECO:0007669"/>
    <property type="project" value="UniProtKB-UniRule"/>
</dbReference>
<evidence type="ECO:0000256" key="3">
    <source>
        <dbReference type="ARBA" id="ARBA00022833"/>
    </source>
</evidence>
<keyword evidence="9" id="KW-1185">Reference proteome</keyword>
<keyword evidence="4 6" id="KW-0689">Ribosomal protein</keyword>
<proteinExistence type="inferred from homology"/>
<dbReference type="InterPro" id="IPR011332">
    <property type="entry name" value="Ribosomal_zn-bd"/>
</dbReference>
<evidence type="ECO:0000259" key="7">
    <source>
        <dbReference type="SMART" id="SM01402"/>
    </source>
</evidence>
<dbReference type="NCBIfam" id="NF001669">
    <property type="entry name" value="PRK00432.1"/>
    <property type="match status" value="1"/>
</dbReference>
<keyword evidence="2 6" id="KW-0863">Zinc-finger</keyword>
<comment type="caution">
    <text evidence="6">Lacks conserved residue(s) required for the propagation of feature annotation.</text>
</comment>
<keyword evidence="1 6" id="KW-0479">Metal-binding</keyword>
<dbReference type="Pfam" id="PF01599">
    <property type="entry name" value="Ribosomal_S27"/>
    <property type="match status" value="1"/>
</dbReference>
<accession>A0A650CMJ2</accession>
<dbReference type="HAMAP" id="MF_00777">
    <property type="entry name" value="Ribosomal_eS31"/>
    <property type="match status" value="1"/>
</dbReference>
<dbReference type="Proteomes" id="UP000423396">
    <property type="component" value="Chromosome"/>
</dbReference>
<feature type="binding site" evidence="6">
    <location>
        <position position="54"/>
    </location>
    <ligand>
        <name>Zn(2+)</name>
        <dbReference type="ChEBI" id="CHEBI:29105"/>
    </ligand>
</feature>
<dbReference type="InterPro" id="IPR002906">
    <property type="entry name" value="Ribosomal_eS31"/>
</dbReference>
<gene>
    <name evidence="6" type="primary">rps27ae</name>
    <name evidence="8" type="ORF">D1868_02615</name>
</gene>